<proteinExistence type="predicted"/>
<dbReference type="AlphaFoldDB" id="F8NB97"/>
<dbReference type="STRING" id="688246.Premu_0433"/>
<dbReference type="eggNOG" id="ENOG5032R9M">
    <property type="taxonomic scope" value="Bacteria"/>
</dbReference>
<evidence type="ECO:0000313" key="1">
    <source>
        <dbReference type="EMBL" id="EGN55915.1"/>
    </source>
</evidence>
<protein>
    <submittedName>
        <fullName evidence="1">Putative lipoprotein</fullName>
    </submittedName>
</protein>
<sequence>MNIRHEIAAALSLLLLAACGTQKSSVKDVTTPSTKPSAVKQQVEIPESSGFTFVQKVNDGKVTAQDIVANLTFSATMDGKDVSVPGSLHMRKDQMIRLQLFVPIIHTEVGRLEFTPDYVLVVDRLHKQYVKEDYRQLDFLRDNGLDFYALQALFWNQLYMPGEKQVDESDLSKFRADLNGAAQTVPVSLDKGRMTYHWDTDRLTGRIDNTKVTYVSEQHGKSTLTMKYANFKPLGAKLFPAYEELVFLTSATKKVKKVTMVLDMDNISTSSKWSTETTLPSKYKKIEAADIFSKLFNM</sequence>
<dbReference type="HOGENOM" id="CLU_079899_1_0_10"/>
<dbReference type="InterPro" id="IPR025634">
    <property type="entry name" value="DUF4292"/>
</dbReference>
<dbReference type="RefSeq" id="WP_007572756.1">
    <property type="nucleotide sequence ID" value="NZ_BPTS01000001.1"/>
</dbReference>
<gene>
    <name evidence="1" type="ORF">Premu_0433</name>
</gene>
<dbReference type="EMBL" id="GL945017">
    <property type="protein sequence ID" value="EGN55915.1"/>
    <property type="molecule type" value="Genomic_DNA"/>
</dbReference>
<dbReference type="Pfam" id="PF14125">
    <property type="entry name" value="DUF4292"/>
    <property type="match status" value="1"/>
</dbReference>
<dbReference type="PROSITE" id="PS51257">
    <property type="entry name" value="PROKAR_LIPOPROTEIN"/>
    <property type="match status" value="1"/>
</dbReference>
<keyword evidence="1" id="KW-0449">Lipoprotein</keyword>
<organism evidence="1 2">
    <name type="scientific">Hallella multisaccharivorax DSM 17128</name>
    <dbReference type="NCBI Taxonomy" id="688246"/>
    <lineage>
        <taxon>Bacteria</taxon>
        <taxon>Pseudomonadati</taxon>
        <taxon>Bacteroidota</taxon>
        <taxon>Bacteroidia</taxon>
        <taxon>Bacteroidales</taxon>
        <taxon>Prevotellaceae</taxon>
        <taxon>Hallella</taxon>
    </lineage>
</organism>
<evidence type="ECO:0000313" key="2">
    <source>
        <dbReference type="Proteomes" id="UP000002772"/>
    </source>
</evidence>
<dbReference type="OrthoDB" id="1122661at2"/>
<accession>F8NB97</accession>
<reference evidence="2" key="1">
    <citation type="journal article" date="2011" name="Stand. Genomic Sci.">
        <title>Non-contiguous finished genome sequence of the opportunistic oral pathogen Prevotella multisaccharivorax type strain (PPPA20).</title>
        <authorList>
            <person name="Pati A."/>
            <person name="Gronow S."/>
            <person name="Lu M."/>
            <person name="Lapidus A."/>
            <person name="Nolan M."/>
            <person name="Lucas S."/>
            <person name="Hammon N."/>
            <person name="Deshpande S."/>
            <person name="Cheng J.F."/>
            <person name="Tapia R."/>
            <person name="Han C."/>
            <person name="Goodwin L."/>
            <person name="Pitluck S."/>
            <person name="Liolios K."/>
            <person name="Pagani I."/>
            <person name="Mavromatis K."/>
            <person name="Mikhailova N."/>
            <person name="Huntemann M."/>
            <person name="Chen A."/>
            <person name="Palaniappan K."/>
            <person name="Land M."/>
            <person name="Hauser L."/>
            <person name="Detter J.C."/>
            <person name="Brambilla E.M."/>
            <person name="Rohde M."/>
            <person name="Goker M."/>
            <person name="Woyke T."/>
            <person name="Bristow J."/>
            <person name="Eisen J.A."/>
            <person name="Markowitz V."/>
            <person name="Hugenholtz P."/>
            <person name="Kyrpides N.C."/>
            <person name="Klenk H.P."/>
            <person name="Ivanova N."/>
        </authorList>
    </citation>
    <scope>NUCLEOTIDE SEQUENCE [LARGE SCALE GENOMIC DNA]</scope>
    <source>
        <strain evidence="2">DSM 17128</strain>
    </source>
</reference>
<dbReference type="Proteomes" id="UP000002772">
    <property type="component" value="Unassembled WGS sequence"/>
</dbReference>
<keyword evidence="2" id="KW-1185">Reference proteome</keyword>
<name>F8NB97_9BACT</name>